<keyword evidence="5" id="KW-0676">Redox-active center</keyword>
<dbReference type="PANTHER" id="PTHR45663">
    <property type="entry name" value="GEO12009P1"/>
    <property type="match status" value="1"/>
</dbReference>
<dbReference type="InterPro" id="IPR017937">
    <property type="entry name" value="Thioredoxin_CS"/>
</dbReference>
<evidence type="ECO:0000313" key="9">
    <source>
        <dbReference type="EMBL" id="GAA1768157.1"/>
    </source>
</evidence>
<keyword evidence="3" id="KW-0249">Electron transport</keyword>
<comment type="caution">
    <text evidence="9">The sequence shown here is derived from an EMBL/GenBank/DDBJ whole genome shotgun (WGS) entry which is preliminary data.</text>
</comment>
<evidence type="ECO:0000256" key="2">
    <source>
        <dbReference type="ARBA" id="ARBA00022448"/>
    </source>
</evidence>
<evidence type="ECO:0000259" key="8">
    <source>
        <dbReference type="PROSITE" id="PS51352"/>
    </source>
</evidence>
<dbReference type="SUPFAM" id="SSF52833">
    <property type="entry name" value="Thioredoxin-like"/>
    <property type="match status" value="1"/>
</dbReference>
<keyword evidence="2" id="KW-0813">Transport</keyword>
<dbReference type="Gene3D" id="3.40.30.10">
    <property type="entry name" value="Glutaredoxin"/>
    <property type="match status" value="1"/>
</dbReference>
<evidence type="ECO:0000256" key="4">
    <source>
        <dbReference type="ARBA" id="ARBA00023157"/>
    </source>
</evidence>
<evidence type="ECO:0000313" key="10">
    <source>
        <dbReference type="Proteomes" id="UP001500655"/>
    </source>
</evidence>
<evidence type="ECO:0000256" key="5">
    <source>
        <dbReference type="ARBA" id="ARBA00023284"/>
    </source>
</evidence>
<accession>A0ABN2KWL4</accession>
<dbReference type="InterPro" id="IPR036249">
    <property type="entry name" value="Thioredoxin-like_sf"/>
</dbReference>
<keyword evidence="4" id="KW-1015">Disulfide bond</keyword>
<name>A0ABN2KWL4_9ACTN</name>
<gene>
    <name evidence="9" type="primary">trxA_1</name>
    <name evidence="9" type="ORF">GCM10009681_44090</name>
</gene>
<evidence type="ECO:0000256" key="7">
    <source>
        <dbReference type="PIRNR" id="PIRNR000077"/>
    </source>
</evidence>
<protein>
    <recommendedName>
        <fullName evidence="6 7">Thioredoxin</fullName>
    </recommendedName>
</protein>
<sequence>MLRHDLLTAVTDETFAEAVLGADGPVVVDFWAEWCPPCKMISRALGELAEEYAGRIRVVTLNTDDNPAATRAYGVMSLPTLLVFRDGELVGSTIGARPKTQLRQLLDAHAA</sequence>
<dbReference type="RefSeq" id="WP_344085211.1">
    <property type="nucleotide sequence ID" value="NZ_BAAALS010000025.1"/>
</dbReference>
<dbReference type="Proteomes" id="UP001500655">
    <property type="component" value="Unassembled WGS sequence"/>
</dbReference>
<evidence type="ECO:0000256" key="6">
    <source>
        <dbReference type="NCBIfam" id="TIGR01068"/>
    </source>
</evidence>
<proteinExistence type="inferred from homology"/>
<organism evidence="9 10">
    <name type="scientific">Luedemannella helvata</name>
    <dbReference type="NCBI Taxonomy" id="349315"/>
    <lineage>
        <taxon>Bacteria</taxon>
        <taxon>Bacillati</taxon>
        <taxon>Actinomycetota</taxon>
        <taxon>Actinomycetes</taxon>
        <taxon>Micromonosporales</taxon>
        <taxon>Micromonosporaceae</taxon>
        <taxon>Luedemannella</taxon>
    </lineage>
</organism>
<dbReference type="PRINTS" id="PR00421">
    <property type="entry name" value="THIOREDOXIN"/>
</dbReference>
<dbReference type="NCBIfam" id="TIGR01068">
    <property type="entry name" value="thioredoxin"/>
    <property type="match status" value="1"/>
</dbReference>
<dbReference type="EMBL" id="BAAALS010000025">
    <property type="protein sequence ID" value="GAA1768157.1"/>
    <property type="molecule type" value="Genomic_DNA"/>
</dbReference>
<dbReference type="PIRSF" id="PIRSF000077">
    <property type="entry name" value="Thioredoxin"/>
    <property type="match status" value="1"/>
</dbReference>
<keyword evidence="10" id="KW-1185">Reference proteome</keyword>
<dbReference type="CDD" id="cd02947">
    <property type="entry name" value="TRX_family"/>
    <property type="match status" value="1"/>
</dbReference>
<dbReference type="PROSITE" id="PS51352">
    <property type="entry name" value="THIOREDOXIN_2"/>
    <property type="match status" value="1"/>
</dbReference>
<comment type="similarity">
    <text evidence="1 7">Belongs to the thioredoxin family.</text>
</comment>
<dbReference type="InterPro" id="IPR005746">
    <property type="entry name" value="Thioredoxin"/>
</dbReference>
<dbReference type="InterPro" id="IPR013766">
    <property type="entry name" value="Thioredoxin_domain"/>
</dbReference>
<dbReference type="Pfam" id="PF00085">
    <property type="entry name" value="Thioredoxin"/>
    <property type="match status" value="1"/>
</dbReference>
<dbReference type="PROSITE" id="PS00194">
    <property type="entry name" value="THIOREDOXIN_1"/>
    <property type="match status" value="1"/>
</dbReference>
<reference evidence="9 10" key="1">
    <citation type="journal article" date="2019" name="Int. J. Syst. Evol. Microbiol.">
        <title>The Global Catalogue of Microorganisms (GCM) 10K type strain sequencing project: providing services to taxonomists for standard genome sequencing and annotation.</title>
        <authorList>
            <consortium name="The Broad Institute Genomics Platform"/>
            <consortium name="The Broad Institute Genome Sequencing Center for Infectious Disease"/>
            <person name="Wu L."/>
            <person name="Ma J."/>
        </authorList>
    </citation>
    <scope>NUCLEOTIDE SEQUENCE [LARGE SCALE GENOMIC DNA]</scope>
    <source>
        <strain evidence="9 10">JCM 13249</strain>
    </source>
</reference>
<dbReference type="PANTHER" id="PTHR45663:SF11">
    <property type="entry name" value="GEO12009P1"/>
    <property type="match status" value="1"/>
</dbReference>
<evidence type="ECO:0000256" key="1">
    <source>
        <dbReference type="ARBA" id="ARBA00008987"/>
    </source>
</evidence>
<feature type="domain" description="Thioredoxin" evidence="8">
    <location>
        <begin position="1"/>
        <end position="111"/>
    </location>
</feature>
<evidence type="ECO:0000256" key="3">
    <source>
        <dbReference type="ARBA" id="ARBA00022982"/>
    </source>
</evidence>